<dbReference type="RefSeq" id="WP_285610111.1">
    <property type="nucleotide sequence ID" value="NZ_BSSD01000003.1"/>
</dbReference>
<gene>
    <name evidence="2" type="ORF">Aglo03_21910</name>
</gene>
<proteinExistence type="predicted"/>
<name>A0A9W6QMI4_9PSEU</name>
<accession>A0A9W6QMI4</accession>
<organism evidence="2 3">
    <name type="scientific">Actinokineospora globicatena</name>
    <dbReference type="NCBI Taxonomy" id="103729"/>
    <lineage>
        <taxon>Bacteria</taxon>
        <taxon>Bacillati</taxon>
        <taxon>Actinomycetota</taxon>
        <taxon>Actinomycetes</taxon>
        <taxon>Pseudonocardiales</taxon>
        <taxon>Pseudonocardiaceae</taxon>
        <taxon>Actinokineospora</taxon>
    </lineage>
</organism>
<keyword evidence="1" id="KW-1133">Transmembrane helix</keyword>
<keyword evidence="3" id="KW-1185">Reference proteome</keyword>
<feature type="transmembrane region" description="Helical" evidence="1">
    <location>
        <begin position="18"/>
        <end position="38"/>
    </location>
</feature>
<evidence type="ECO:0000313" key="3">
    <source>
        <dbReference type="Proteomes" id="UP001165042"/>
    </source>
</evidence>
<keyword evidence="1" id="KW-0472">Membrane</keyword>
<dbReference type="EMBL" id="BSSD01000003">
    <property type="protein sequence ID" value="GLW91375.1"/>
    <property type="molecule type" value="Genomic_DNA"/>
</dbReference>
<protein>
    <submittedName>
        <fullName evidence="2">Uncharacterized protein</fullName>
    </submittedName>
</protein>
<keyword evidence="1" id="KW-0812">Transmembrane</keyword>
<evidence type="ECO:0000256" key="1">
    <source>
        <dbReference type="SAM" id="Phobius"/>
    </source>
</evidence>
<reference evidence="2" key="1">
    <citation type="submission" date="2023-02" db="EMBL/GenBank/DDBJ databases">
        <title>Actinokineospora globicatena NBRC 15670.</title>
        <authorList>
            <person name="Ichikawa N."/>
            <person name="Sato H."/>
            <person name="Tonouchi N."/>
        </authorList>
    </citation>
    <scope>NUCLEOTIDE SEQUENCE</scope>
    <source>
        <strain evidence="2">NBRC 15670</strain>
    </source>
</reference>
<dbReference type="AlphaFoldDB" id="A0A9W6QMI4"/>
<dbReference type="Proteomes" id="UP001165042">
    <property type="component" value="Unassembled WGS sequence"/>
</dbReference>
<sequence>MNSPENPPIPDPRRRKRAAGAIAAVVVVALVAVGVWLLRDNDPDPGTGVTTGTGVTGPAALKNAEVLLTVVPAAADVPAEWKATREPHVETDHCTEVKPSQLCYGTHGMVMAVYDGPEARFEASARAFTFGDAAAATAGHGVILNKVRSSTRERVPFTAEPIAGNEVVGFTTRGIGPASDRIRFSTIVLAGAVVVECDVSAPTGSGDEGELRATVVALTKAVVERAGQVQDGVVATARVSS</sequence>
<comment type="caution">
    <text evidence="2">The sequence shown here is derived from an EMBL/GenBank/DDBJ whole genome shotgun (WGS) entry which is preliminary data.</text>
</comment>
<evidence type="ECO:0000313" key="2">
    <source>
        <dbReference type="EMBL" id="GLW91375.1"/>
    </source>
</evidence>